<evidence type="ECO:0000256" key="6">
    <source>
        <dbReference type="SAM" id="Phobius"/>
    </source>
</evidence>
<accession>A0A380ML43</accession>
<keyword evidence="5 6" id="KW-0472">Membrane</keyword>
<name>A0A380ML43_9GAMM</name>
<sequence>MIYALINGLLFGFSLILAIGAQNLMVLRQGLLMQHVFIVCLICALSDAILIQIGIFGMSSIAQYAPNIEKIMTWLGAAFLFTYGLLRWKAAFTQDNALTLTEHTALSRKRIILTTLAFTWLNPHVYLDTVLLLGTVANQFSPYQIAFSIGATLASFIFFFSLGYGARLLRPLLSNPRMWQGLEFAIGLFMFYLAIQLLLH</sequence>
<gene>
    <name evidence="7" type="primary">argO</name>
    <name evidence="7" type="ORF">NCTC13337_00196</name>
</gene>
<evidence type="ECO:0000256" key="2">
    <source>
        <dbReference type="ARBA" id="ARBA00022475"/>
    </source>
</evidence>
<keyword evidence="3 6" id="KW-0812">Transmembrane</keyword>
<feature type="transmembrane region" description="Helical" evidence="6">
    <location>
        <begin position="145"/>
        <end position="169"/>
    </location>
</feature>
<protein>
    <submittedName>
        <fullName evidence="7">Arginine exporter protein ArgO</fullName>
    </submittedName>
</protein>
<dbReference type="GO" id="GO:0015171">
    <property type="term" value="F:amino acid transmembrane transporter activity"/>
    <property type="evidence" value="ECO:0007669"/>
    <property type="project" value="TreeGrafter"/>
</dbReference>
<dbReference type="PANTHER" id="PTHR30086">
    <property type="entry name" value="ARGININE EXPORTER PROTEIN ARGO"/>
    <property type="match status" value="1"/>
</dbReference>
<keyword evidence="2" id="KW-1003">Cell membrane</keyword>
<dbReference type="EMBL" id="UHIC01000001">
    <property type="protein sequence ID" value="SUO93365.1"/>
    <property type="molecule type" value="Genomic_DNA"/>
</dbReference>
<feature type="transmembrane region" description="Helical" evidence="6">
    <location>
        <begin position="36"/>
        <end position="59"/>
    </location>
</feature>
<dbReference type="RefSeq" id="WP_072575473.1">
    <property type="nucleotide sequence ID" value="NZ_LWHB01000007.1"/>
</dbReference>
<feature type="transmembrane region" description="Helical" evidence="6">
    <location>
        <begin position="181"/>
        <end position="199"/>
    </location>
</feature>
<keyword evidence="4 6" id="KW-1133">Transmembrane helix</keyword>
<comment type="subcellular location">
    <subcellularLocation>
        <location evidence="1">Cell membrane</location>
        <topology evidence="1">Multi-pass membrane protein</topology>
    </subcellularLocation>
</comment>
<dbReference type="AlphaFoldDB" id="A0A380ML43"/>
<evidence type="ECO:0000256" key="1">
    <source>
        <dbReference type="ARBA" id="ARBA00004651"/>
    </source>
</evidence>
<evidence type="ECO:0000256" key="5">
    <source>
        <dbReference type="ARBA" id="ARBA00023136"/>
    </source>
</evidence>
<evidence type="ECO:0000313" key="7">
    <source>
        <dbReference type="EMBL" id="SUO93365.1"/>
    </source>
</evidence>
<proteinExistence type="predicted"/>
<evidence type="ECO:0000256" key="4">
    <source>
        <dbReference type="ARBA" id="ARBA00022989"/>
    </source>
</evidence>
<dbReference type="PANTHER" id="PTHR30086:SF20">
    <property type="entry name" value="ARGININE EXPORTER PROTEIN ARGO-RELATED"/>
    <property type="match status" value="1"/>
</dbReference>
<dbReference type="GO" id="GO:0005886">
    <property type="term" value="C:plasma membrane"/>
    <property type="evidence" value="ECO:0007669"/>
    <property type="project" value="UniProtKB-SubCell"/>
</dbReference>
<feature type="transmembrane region" description="Helical" evidence="6">
    <location>
        <begin position="71"/>
        <end position="90"/>
    </location>
</feature>
<feature type="transmembrane region" description="Helical" evidence="6">
    <location>
        <begin position="111"/>
        <end position="133"/>
    </location>
</feature>
<organism evidence="7 8">
    <name type="scientific">Suttonella ornithocola</name>
    <dbReference type="NCBI Taxonomy" id="279832"/>
    <lineage>
        <taxon>Bacteria</taxon>
        <taxon>Pseudomonadati</taxon>
        <taxon>Pseudomonadota</taxon>
        <taxon>Gammaproteobacteria</taxon>
        <taxon>Cardiobacteriales</taxon>
        <taxon>Cardiobacteriaceae</taxon>
        <taxon>Suttonella</taxon>
    </lineage>
</organism>
<feature type="transmembrane region" description="Helical" evidence="6">
    <location>
        <begin position="6"/>
        <end position="24"/>
    </location>
</feature>
<keyword evidence="8" id="KW-1185">Reference proteome</keyword>
<evidence type="ECO:0000313" key="8">
    <source>
        <dbReference type="Proteomes" id="UP000254601"/>
    </source>
</evidence>
<dbReference type="InterPro" id="IPR001123">
    <property type="entry name" value="LeuE-type"/>
</dbReference>
<reference evidence="7 8" key="1">
    <citation type="submission" date="2018-06" db="EMBL/GenBank/DDBJ databases">
        <authorList>
            <consortium name="Pathogen Informatics"/>
            <person name="Doyle S."/>
        </authorList>
    </citation>
    <scope>NUCLEOTIDE SEQUENCE [LARGE SCALE GENOMIC DNA]</scope>
    <source>
        <strain evidence="7 8">NCTC13337</strain>
    </source>
</reference>
<dbReference type="Pfam" id="PF01810">
    <property type="entry name" value="LysE"/>
    <property type="match status" value="1"/>
</dbReference>
<evidence type="ECO:0000256" key="3">
    <source>
        <dbReference type="ARBA" id="ARBA00022692"/>
    </source>
</evidence>
<dbReference type="OrthoDB" id="5638726at2"/>
<dbReference type="Proteomes" id="UP000254601">
    <property type="component" value="Unassembled WGS sequence"/>
</dbReference>